<feature type="transmembrane region" description="Helical" evidence="1">
    <location>
        <begin position="373"/>
        <end position="395"/>
    </location>
</feature>
<dbReference type="EMBL" id="CP046884">
    <property type="protein sequence ID" value="QNQ91234.1"/>
    <property type="molecule type" value="Genomic_DNA"/>
</dbReference>
<keyword evidence="1" id="KW-0812">Transmembrane</keyword>
<dbReference type="InterPro" id="IPR005625">
    <property type="entry name" value="PepSY-ass_TM"/>
</dbReference>
<evidence type="ECO:0000313" key="2">
    <source>
        <dbReference type="EMBL" id="QNQ91234.1"/>
    </source>
</evidence>
<proteinExistence type="predicted"/>
<name>A0A7H0SRQ9_9CORY</name>
<dbReference type="Proteomes" id="UP000516320">
    <property type="component" value="Chromosome"/>
</dbReference>
<keyword evidence="3" id="KW-1185">Reference proteome</keyword>
<dbReference type="RefSeq" id="WP_223144667.1">
    <property type="nucleotide sequence ID" value="NZ_CP046884.1"/>
</dbReference>
<feature type="transmembrane region" description="Helical" evidence="1">
    <location>
        <begin position="38"/>
        <end position="62"/>
    </location>
</feature>
<dbReference type="KEGG" id="cpoy:GP475_11765"/>
<dbReference type="PANTHER" id="PTHR34219">
    <property type="entry name" value="IRON-REGULATED INNER MEMBRANE PROTEIN-RELATED"/>
    <property type="match status" value="1"/>
</dbReference>
<keyword evidence="1" id="KW-0472">Membrane</keyword>
<dbReference type="Pfam" id="PF03929">
    <property type="entry name" value="PepSY_TM"/>
    <property type="match status" value="1"/>
</dbReference>
<feature type="transmembrane region" description="Helical" evidence="1">
    <location>
        <begin position="179"/>
        <end position="200"/>
    </location>
</feature>
<keyword evidence="1" id="KW-1133">Transmembrane helix</keyword>
<accession>A0A7H0SRQ9</accession>
<gene>
    <name evidence="2" type="ORF">GP475_11765</name>
</gene>
<feature type="transmembrane region" description="Helical" evidence="1">
    <location>
        <begin position="415"/>
        <end position="443"/>
    </location>
</feature>
<evidence type="ECO:0000256" key="1">
    <source>
        <dbReference type="SAM" id="Phobius"/>
    </source>
</evidence>
<sequence>MYVSDMLYVTIDSVHTSSALDAIEPGHRYSWRATLHRVHVIAGIFIAPFLLIAAITGFLYAFAPSLEKVIYQEEMSAPAAAEGKPALPIAQQVAAAEAERPGEHATAIQIAADSQHSNRVMFKDPQLISSSYRHAVFVDPGDASIRGDLVQYGSSAALPFRAWLSEGHRRLWLGDVGRIYSETAASWMGALTLMGLWLWWDRNRGKRTGSTTRRARFMRWHSWTGTVLAAGFLFLTVTGLTWSMVAGADITAVREKAAWVAPTPETTVSAQAAPAASSTGVDWSQADTVLSQARAEGLTGKLELTAPTKPGQAWTAKEARQEWRTDMNTITVDGRTGQVVDQVRWQDWPIMAKFAEWFINAHMGILFGWVNQLVLGITALGLTALIVWGWLMWFARARRGHRVGSLPSPVGLRRIPPLFVVCCILYSLVAPLFGLSFLLFLLLDGGYRALTRGRR</sequence>
<feature type="transmembrane region" description="Helical" evidence="1">
    <location>
        <begin position="220"/>
        <end position="246"/>
    </location>
</feature>
<reference evidence="2 3" key="1">
    <citation type="submission" date="2019-12" db="EMBL/GenBank/DDBJ databases">
        <title>Corynebacterium sp. nov., isolated from feces of the Anser Albifrons in China.</title>
        <authorList>
            <person name="Liu Q."/>
        </authorList>
    </citation>
    <scope>NUCLEOTIDE SEQUENCE [LARGE SCALE GENOMIC DNA]</scope>
    <source>
        <strain evidence="2 3">4H37-19</strain>
    </source>
</reference>
<evidence type="ECO:0000313" key="3">
    <source>
        <dbReference type="Proteomes" id="UP000516320"/>
    </source>
</evidence>
<protein>
    <submittedName>
        <fullName evidence="2">PepSY domain-containing protein</fullName>
    </submittedName>
</protein>
<organism evidence="2 3">
    <name type="scientific">Corynebacterium poyangense</name>
    <dbReference type="NCBI Taxonomy" id="2684405"/>
    <lineage>
        <taxon>Bacteria</taxon>
        <taxon>Bacillati</taxon>
        <taxon>Actinomycetota</taxon>
        <taxon>Actinomycetes</taxon>
        <taxon>Mycobacteriales</taxon>
        <taxon>Corynebacteriaceae</taxon>
        <taxon>Corynebacterium</taxon>
    </lineage>
</organism>
<dbReference type="AlphaFoldDB" id="A0A7H0SRQ9"/>
<dbReference type="PANTHER" id="PTHR34219:SF1">
    <property type="entry name" value="PEPSY DOMAIN-CONTAINING PROTEIN"/>
    <property type="match status" value="1"/>
</dbReference>